<dbReference type="Pfam" id="PF02018">
    <property type="entry name" value="CBM_4_9"/>
    <property type="match status" value="1"/>
</dbReference>
<dbReference type="Proteomes" id="UP000030645">
    <property type="component" value="Unassembled WGS sequence"/>
</dbReference>
<dbReference type="Gene3D" id="3.20.20.80">
    <property type="entry name" value="Glycosidases"/>
    <property type="match status" value="1"/>
</dbReference>
<dbReference type="InterPro" id="IPR044846">
    <property type="entry name" value="GH10"/>
</dbReference>
<keyword evidence="9" id="KW-0858">Xylan degradation</keyword>
<evidence type="ECO:0000256" key="5">
    <source>
        <dbReference type="ARBA" id="ARBA00023295"/>
    </source>
</evidence>
<dbReference type="PROSITE" id="PS51760">
    <property type="entry name" value="GH10_2"/>
    <property type="match status" value="1"/>
</dbReference>
<evidence type="ECO:0000256" key="3">
    <source>
        <dbReference type="ARBA" id="ARBA00022801"/>
    </source>
</evidence>
<organism evidence="9 10">
    <name type="scientific">Morus notabilis</name>
    <dbReference type="NCBI Taxonomy" id="981085"/>
    <lineage>
        <taxon>Eukaryota</taxon>
        <taxon>Viridiplantae</taxon>
        <taxon>Streptophyta</taxon>
        <taxon>Embryophyta</taxon>
        <taxon>Tracheophyta</taxon>
        <taxon>Spermatophyta</taxon>
        <taxon>Magnoliopsida</taxon>
        <taxon>eudicotyledons</taxon>
        <taxon>Gunneridae</taxon>
        <taxon>Pentapetalae</taxon>
        <taxon>rosids</taxon>
        <taxon>fabids</taxon>
        <taxon>Rosales</taxon>
        <taxon>Moraceae</taxon>
        <taxon>Moreae</taxon>
        <taxon>Morus</taxon>
    </lineage>
</organism>
<protein>
    <submittedName>
        <fullName evidence="9">Endo-1,4-beta-xylanase C</fullName>
    </submittedName>
</protein>
<sequence>MAITGLFACKWYFQALKHKITEVGGKNNLLLLLCITLLYTGGILINPDLNKGLKGWSTFGDAKIQLRESQGNKFIVAHTRNQQHDSVSQKLYLKKDNIYTFSAWIRVDGGNQVPITATFKTSSGFKHAASVVAESHCWSFLKGGVTVDDSGPVELYFESKDTSVDIWVDSVSLQPFTQNQWRSHQDQSIQKVRKSKVRMRVVDAQGKALPNATLSIQQNKLSFPLGCAINDNILTNQAYQNWFTSRSFTVTTFENEMKWYSTEKTPGKEDYSTADSMIQFAKRHNVLVRGHNVFWDDPKYQPWWLNSLSKRQFSSAVWRRLNSVVSRYRGQLIAWDVVNENLHNNFFESKMGNNASATFYNWAFRADPETTMFLNEYNTIENPGDGKATPRMYLQKLREIQGFPGNYKGKMGIGLEAHFGTLNIAYVRSAIDVLAATGLPIWITELDVQSSPKQAIYLEQILRELHSHPGVKGIVIWSAWRPQGCWQMCLTDNNFKNLPTGDVVDKLMHEWGYQNRVVLSGTTDASGFYETSLFHGDYEVKISHPEVISSSFSQSLNVAPKLDEHYATQRRSAPLLIQVHS</sequence>
<dbReference type="Gene3D" id="2.60.120.260">
    <property type="entry name" value="Galactose-binding domain-like"/>
    <property type="match status" value="1"/>
</dbReference>
<dbReference type="EMBL" id="KE346257">
    <property type="protein sequence ID" value="EXC31477.1"/>
    <property type="molecule type" value="Genomic_DNA"/>
</dbReference>
<dbReference type="AlphaFoldDB" id="W9SX10"/>
<gene>
    <name evidence="9" type="ORF">L484_003676</name>
</gene>
<evidence type="ECO:0000259" key="8">
    <source>
        <dbReference type="PROSITE" id="PS51760"/>
    </source>
</evidence>
<name>W9SX10_9ROSA</name>
<comment type="similarity">
    <text evidence="1">Belongs to the glycosyl hydrolase 10 (cellulase F) family.</text>
</comment>
<evidence type="ECO:0000256" key="1">
    <source>
        <dbReference type="ARBA" id="ARBA00007495"/>
    </source>
</evidence>
<keyword evidence="4" id="KW-0119">Carbohydrate metabolism</keyword>
<dbReference type="STRING" id="981085.W9SX10"/>
<keyword evidence="3 9" id="KW-0378">Hydrolase</keyword>
<accession>W9SX10</accession>
<dbReference type="InterPro" id="IPR001000">
    <property type="entry name" value="GH10_dom"/>
</dbReference>
<dbReference type="SUPFAM" id="SSF49785">
    <property type="entry name" value="Galactose-binding domain-like"/>
    <property type="match status" value="1"/>
</dbReference>
<dbReference type="GO" id="GO:0045493">
    <property type="term" value="P:xylan catabolic process"/>
    <property type="evidence" value="ECO:0007669"/>
    <property type="project" value="UniProtKB-KW"/>
</dbReference>
<dbReference type="PANTHER" id="PTHR31490:SF2">
    <property type="entry name" value="GLYCOSYL HYDROLASE FAMILY 10 PROTEIN"/>
    <property type="match status" value="1"/>
</dbReference>
<dbReference type="SUPFAM" id="SSF51445">
    <property type="entry name" value="(Trans)glycosidases"/>
    <property type="match status" value="1"/>
</dbReference>
<dbReference type="eggNOG" id="ENOG502QSCW">
    <property type="taxonomic scope" value="Eukaryota"/>
</dbReference>
<dbReference type="GO" id="GO:0031176">
    <property type="term" value="F:endo-1,4-beta-xylanase activity"/>
    <property type="evidence" value="ECO:0007669"/>
    <property type="project" value="UniProtKB-ARBA"/>
</dbReference>
<evidence type="ECO:0000313" key="10">
    <source>
        <dbReference type="Proteomes" id="UP000030645"/>
    </source>
</evidence>
<evidence type="ECO:0000256" key="7">
    <source>
        <dbReference type="PROSITE-ProRule" id="PRU10061"/>
    </source>
</evidence>
<keyword evidence="10" id="KW-1185">Reference proteome</keyword>
<keyword evidence="5 9" id="KW-0326">Glycosidase</keyword>
<feature type="domain" description="GH10" evidence="8">
    <location>
        <begin position="215"/>
        <end position="507"/>
    </location>
</feature>
<dbReference type="InterPro" id="IPR031158">
    <property type="entry name" value="GH10_AS"/>
</dbReference>
<dbReference type="InterPro" id="IPR003305">
    <property type="entry name" value="CenC_carb-bd"/>
</dbReference>
<feature type="active site" description="Nucleophile" evidence="7">
    <location>
        <position position="445"/>
    </location>
</feature>
<dbReference type="SMART" id="SM00633">
    <property type="entry name" value="Glyco_10"/>
    <property type="match status" value="1"/>
</dbReference>
<evidence type="ECO:0000256" key="4">
    <source>
        <dbReference type="ARBA" id="ARBA00023277"/>
    </source>
</evidence>
<dbReference type="Pfam" id="PF00331">
    <property type="entry name" value="Glyco_hydro_10"/>
    <property type="match status" value="1"/>
</dbReference>
<keyword evidence="6" id="KW-0624">Polysaccharide degradation</keyword>
<dbReference type="InterPro" id="IPR008979">
    <property type="entry name" value="Galactose-bd-like_sf"/>
</dbReference>
<reference evidence="10" key="1">
    <citation type="submission" date="2013-01" db="EMBL/GenBank/DDBJ databases">
        <title>Draft Genome Sequence of a Mulberry Tree, Morus notabilis C.K. Schneid.</title>
        <authorList>
            <person name="He N."/>
            <person name="Zhao S."/>
        </authorList>
    </citation>
    <scope>NUCLEOTIDE SEQUENCE</scope>
</reference>
<keyword evidence="2" id="KW-0677">Repeat</keyword>
<proteinExistence type="inferred from homology"/>
<evidence type="ECO:0000256" key="6">
    <source>
        <dbReference type="ARBA" id="ARBA00023326"/>
    </source>
</evidence>
<evidence type="ECO:0000313" key="9">
    <source>
        <dbReference type="EMBL" id="EXC31477.1"/>
    </source>
</evidence>
<dbReference type="InterPro" id="IPR017853">
    <property type="entry name" value="GH"/>
</dbReference>
<dbReference type="PANTHER" id="PTHR31490">
    <property type="entry name" value="GLYCOSYL HYDROLASE"/>
    <property type="match status" value="1"/>
</dbReference>
<evidence type="ECO:0000256" key="2">
    <source>
        <dbReference type="ARBA" id="ARBA00022737"/>
    </source>
</evidence>
<dbReference type="PROSITE" id="PS00591">
    <property type="entry name" value="GH10_1"/>
    <property type="match status" value="1"/>
</dbReference>